<organism evidence="2 3">
    <name type="scientific">Glaciihabitans tibetensis</name>
    <dbReference type="NCBI Taxonomy" id="1266600"/>
    <lineage>
        <taxon>Bacteria</taxon>
        <taxon>Bacillati</taxon>
        <taxon>Actinomycetota</taxon>
        <taxon>Actinomycetes</taxon>
        <taxon>Micrococcales</taxon>
        <taxon>Microbacteriaceae</taxon>
        <taxon>Glaciihabitans</taxon>
    </lineage>
</organism>
<dbReference type="Proteomes" id="UP000237983">
    <property type="component" value="Unassembled WGS sequence"/>
</dbReference>
<evidence type="ECO:0000313" key="3">
    <source>
        <dbReference type="Proteomes" id="UP000237983"/>
    </source>
</evidence>
<proteinExistence type="predicted"/>
<comment type="caution">
    <text evidence="2">The sequence shown here is derived from an EMBL/GenBank/DDBJ whole genome shotgun (WGS) entry which is preliminary data.</text>
</comment>
<protein>
    <submittedName>
        <fullName evidence="2">Uncharacterized protein</fullName>
    </submittedName>
</protein>
<accession>A0A2T0V3E7</accession>
<evidence type="ECO:0000256" key="1">
    <source>
        <dbReference type="SAM" id="MobiDB-lite"/>
    </source>
</evidence>
<feature type="region of interest" description="Disordered" evidence="1">
    <location>
        <begin position="52"/>
        <end position="93"/>
    </location>
</feature>
<gene>
    <name evidence="2" type="ORF">B0I08_11266</name>
</gene>
<dbReference type="RefSeq" id="WP_106215037.1">
    <property type="nucleotide sequence ID" value="NZ_PVTL01000012.1"/>
</dbReference>
<keyword evidence="3" id="KW-1185">Reference proteome</keyword>
<name>A0A2T0V3E7_9MICO</name>
<dbReference type="AlphaFoldDB" id="A0A2T0V3E7"/>
<sequence length="93" mass="10052">MDNLITNLLHALPHRDTSNDGTSADAEVTAGAESTRETVAAQRRSLAVSPVTRAAPYRPPTHATIAGDSPLTSVGEYRKRRGELDTVPIHQHR</sequence>
<reference evidence="2 3" key="1">
    <citation type="submission" date="2018-03" db="EMBL/GenBank/DDBJ databases">
        <title>Genomic Encyclopedia of Type Strains, Phase III (KMG-III): the genomes of soil and plant-associated and newly described type strains.</title>
        <authorList>
            <person name="Whitman W."/>
        </authorList>
    </citation>
    <scope>NUCLEOTIDE SEQUENCE [LARGE SCALE GENOMIC DNA]</scope>
    <source>
        <strain evidence="2 3">CGMCC 1.12484</strain>
    </source>
</reference>
<evidence type="ECO:0000313" key="2">
    <source>
        <dbReference type="EMBL" id="PRY64681.1"/>
    </source>
</evidence>
<dbReference type="EMBL" id="PVTL01000012">
    <property type="protein sequence ID" value="PRY64681.1"/>
    <property type="molecule type" value="Genomic_DNA"/>
</dbReference>